<dbReference type="GO" id="GO:0000184">
    <property type="term" value="P:nuclear-transcribed mRNA catabolic process, nonsense-mediated decay"/>
    <property type="evidence" value="ECO:0007669"/>
    <property type="project" value="UniProtKB-KW"/>
</dbReference>
<feature type="compositionally biased region" description="Basic residues" evidence="3">
    <location>
        <begin position="847"/>
        <end position="857"/>
    </location>
</feature>
<dbReference type="GO" id="GO:0042162">
    <property type="term" value="F:telomeric DNA binding"/>
    <property type="evidence" value="ECO:0007669"/>
    <property type="project" value="TreeGrafter"/>
</dbReference>
<evidence type="ECO:0000259" key="5">
    <source>
        <dbReference type="Pfam" id="PF10374"/>
    </source>
</evidence>
<protein>
    <recommendedName>
        <fullName evidence="2">Nonsense-mediated mRNA decay factor</fullName>
    </recommendedName>
</protein>
<evidence type="ECO:0000256" key="2">
    <source>
        <dbReference type="RuleBase" id="RU369098"/>
    </source>
</evidence>
<feature type="region of interest" description="Disordered" evidence="3">
    <location>
        <begin position="812"/>
        <end position="901"/>
    </location>
</feature>
<dbReference type="Pfam" id="PF10374">
    <property type="entry name" value="EST1"/>
    <property type="match status" value="1"/>
</dbReference>
<feature type="region of interest" description="Disordered" evidence="3">
    <location>
        <begin position="527"/>
        <end position="664"/>
    </location>
</feature>
<dbReference type="PANTHER" id="PTHR15696:SF5">
    <property type="entry name" value="NONSENSE-MEDIATED MRNA DECAY FACTOR SMG7"/>
    <property type="match status" value="1"/>
</dbReference>
<evidence type="ECO:0000256" key="1">
    <source>
        <dbReference type="ARBA" id="ARBA00023161"/>
    </source>
</evidence>
<keyword evidence="6" id="KW-1185">Reference proteome</keyword>
<dbReference type="Gene3D" id="1.25.40.10">
    <property type="entry name" value="Tetratricopeptide repeat domain"/>
    <property type="match status" value="1"/>
</dbReference>
<feature type="domain" description="DNA/RNA-binding" evidence="4">
    <location>
        <begin position="171"/>
        <end position="452"/>
    </location>
</feature>
<comment type="subcellular location">
    <subcellularLocation>
        <location evidence="2">Nucleus</location>
    </subcellularLocation>
</comment>
<evidence type="ECO:0000313" key="7">
    <source>
        <dbReference type="RefSeq" id="XP_032836586.1"/>
    </source>
</evidence>
<keyword evidence="1 2" id="KW-0866">Nonsense-mediated mRNA decay</keyword>
<accession>A0AAJ7XJC5</accession>
<organism evidence="6 7">
    <name type="scientific">Petromyzon marinus</name>
    <name type="common">Sea lamprey</name>
    <dbReference type="NCBI Taxonomy" id="7757"/>
    <lineage>
        <taxon>Eukaryota</taxon>
        <taxon>Metazoa</taxon>
        <taxon>Chordata</taxon>
        <taxon>Craniata</taxon>
        <taxon>Vertebrata</taxon>
        <taxon>Cyclostomata</taxon>
        <taxon>Hyperoartia</taxon>
        <taxon>Petromyzontiformes</taxon>
        <taxon>Petromyzontidae</taxon>
        <taxon>Petromyzon</taxon>
    </lineage>
</organism>
<reference evidence="7" key="1">
    <citation type="submission" date="2025-08" db="UniProtKB">
        <authorList>
            <consortium name="RefSeq"/>
        </authorList>
    </citation>
    <scope>IDENTIFICATION</scope>
    <source>
        <tissue evidence="7">Sperm</tissue>
    </source>
</reference>
<comment type="function">
    <text evidence="2">Plays a role in nonsense-mediated mRNA decay.</text>
</comment>
<sequence length="1412" mass="151278">MGDCALCLRQAEALKADMADGSLSAVDVWTSRQNLQDVYQKMLLTDLEYALDKKVEQDLWNYAFKNQISSLQGQAKNRANPNRGDVQTNLGLFLEAASGFYTQLLQELCVVFEVDLPCRVRSSQLGLGIGPTPPMEPAIVKPQPNSCLYICQHCLVHLGDIARYRNQISQAESYYRHAAQLVPSNGQPYNQLAILASSRGDHLTTIFYYCRSIAVRFPFPAAGTNLSKALSKAIEGREEPKVKMGLLDFLKLFIRFHAHVYLGKSLDRLASLSHKLEEAFKGLLAVRALSAQQLVHLVVVTLFQMHHLREGGGGGGGGAVEEQQPEAEQQQQQQHDDNDDDDDDETRWTNALTLYSALLDGLCRYAVLPVSEEVRAPSALPAVKVALEWLGARPVVVEHRALQQHCQLWPSLARLLNSLQSAPSDLDGTDAQSSAPLPEEFELQGFLALKCDTRALEFTRGHQGVATEKDGLQQRVRRFRICALGRRLALAHPSVLQCTIENGLLKFSSPVPEVIVDDVLSRAALAATTPPASAAAVAVAEEEEDEEEEEEEERDEEGRMGTTAPADDDVEAKRETPVAPQTAAPRHHRGLTGASPDVPESLEGPDVASRSPFSKPWGSSIHSPAPGRDRGETEGGRVVAAVVPERAGGGGGGGGGHSPRFDLPWAESRRRCGGDTRRHNVAVQKAVPQSALPLVAEHQKPQPVQPGLGPLATATVPPAVAFPPAPAPPPPSALHVPGSFPALPGRPDHPAQPFAMPPPPQPQQQQQQPQPAPASAVSLSYPAVPGFPYGAGSGAGAPPGVAGTAPLLAPFMQAPPGAHSPTGKPSHVPYSQQRVAGTVGNGGGGRGRGRHRRRRVSGGRGRGGPATALPRRRTRRLPGRAAKSLSDSQAQNWPHYGGKTLHPLSMQQQQQLVQQQQQQLVQQHLAQQQQLQQQQQQQHQLFQKSPLANLLSQIANLHHQQQQQHPLHYQQQQQVDKSAGRMKTYGTRLGVTEPPCDSPSRPCVWESAYGLSGQWGVPLQPGSGQPGHGGMKQPSSMDMDTYDVRAMESERETLVGASTNAVGGGGGRPDFCQAPGAPVVKTNFMGGRMRQDQSPERHGMPAPFPTSFGGGGSGGGGGGGGTAFTQMHTVFSEPYGKRGEGGMGLTSSSTSCSSSASSSCRPSLLSDISRPYTLFDSNSWSPAFGNSEHSTPASQSPQSSQPSSPPPPSSMFGPIGTLDPTDRRATTSTTADRWNGKRPEKPGAASGYGLDYLPSDATWPPPPRVLPSQALHATSRGGGAAPWMGAQHASEPPPSLADNLKSLWSNSVMQPGPLALEQLLMQQKQKQFKPGPVQPSTLKGRAAISLGIETLGSASGGNPRRPRRRRRRAAGGGRRLPQQRFFDGVAKGRSQPPSLPSASLHRSIWETKNLTE</sequence>
<feature type="region of interest" description="Disordered" evidence="3">
    <location>
        <begin position="1183"/>
        <end position="1298"/>
    </location>
</feature>
<evidence type="ECO:0000256" key="3">
    <source>
        <dbReference type="SAM" id="MobiDB-lite"/>
    </source>
</evidence>
<dbReference type="InterPro" id="IPR018834">
    <property type="entry name" value="DNA/RNA-bd_Est1-type"/>
</dbReference>
<proteinExistence type="predicted"/>
<name>A0AAJ7XJC5_PETMA</name>
<feature type="domain" description="Telomerase activating protein Est1-like N-terminal" evidence="5">
    <location>
        <begin position="54"/>
        <end position="168"/>
    </location>
</feature>
<feature type="region of interest" description="Disordered" evidence="3">
    <location>
        <begin position="312"/>
        <end position="346"/>
    </location>
</feature>
<dbReference type="CTD" id="9887"/>
<dbReference type="SUPFAM" id="SSF48452">
    <property type="entry name" value="TPR-like"/>
    <property type="match status" value="1"/>
</dbReference>
<feature type="compositionally biased region" description="Low complexity" evidence="3">
    <location>
        <begin position="636"/>
        <end position="646"/>
    </location>
</feature>
<dbReference type="InterPro" id="IPR045153">
    <property type="entry name" value="Est1/Ebs1-like"/>
</dbReference>
<dbReference type="Proteomes" id="UP001318040">
    <property type="component" value="Chromosome 74"/>
</dbReference>
<evidence type="ECO:0000259" key="4">
    <source>
        <dbReference type="Pfam" id="PF10373"/>
    </source>
</evidence>
<dbReference type="GO" id="GO:0005697">
    <property type="term" value="C:telomerase holoenzyme complex"/>
    <property type="evidence" value="ECO:0007669"/>
    <property type="project" value="TreeGrafter"/>
</dbReference>
<dbReference type="RefSeq" id="XP_032836586.1">
    <property type="nucleotide sequence ID" value="XM_032980695.1"/>
</dbReference>
<feature type="compositionally biased region" description="Low complexity" evidence="3">
    <location>
        <begin position="527"/>
        <end position="539"/>
    </location>
</feature>
<dbReference type="InterPro" id="IPR019458">
    <property type="entry name" value="Est1-like_N"/>
</dbReference>
<feature type="region of interest" description="Disordered" evidence="3">
    <location>
        <begin position="722"/>
        <end position="779"/>
    </location>
</feature>
<evidence type="ECO:0000313" key="6">
    <source>
        <dbReference type="Proteomes" id="UP001318040"/>
    </source>
</evidence>
<dbReference type="GO" id="GO:0070034">
    <property type="term" value="F:telomerase RNA binding"/>
    <property type="evidence" value="ECO:0007669"/>
    <property type="project" value="TreeGrafter"/>
</dbReference>
<dbReference type="PANTHER" id="PTHR15696">
    <property type="entry name" value="SMG-7 SUPPRESSOR WITH MORPHOLOGICAL EFFECT ON GENITALIA PROTEIN 7"/>
    <property type="match status" value="1"/>
</dbReference>
<feature type="compositionally biased region" description="Acidic residues" evidence="3">
    <location>
        <begin position="540"/>
        <end position="555"/>
    </location>
</feature>
<dbReference type="InterPro" id="IPR011990">
    <property type="entry name" value="TPR-like_helical_dom_sf"/>
</dbReference>
<feature type="compositionally biased region" description="Gly residues" evidence="3">
    <location>
        <begin position="647"/>
        <end position="657"/>
    </location>
</feature>
<feature type="region of interest" description="Disordered" evidence="3">
    <location>
        <begin position="1350"/>
        <end position="1412"/>
    </location>
</feature>
<keyword evidence="2" id="KW-0539">Nucleus</keyword>
<dbReference type="KEGG" id="pmrn:116958192"/>
<feature type="compositionally biased region" description="Low complexity" evidence="3">
    <location>
        <begin position="320"/>
        <end position="333"/>
    </location>
</feature>
<feature type="compositionally biased region" description="Low complexity" evidence="3">
    <location>
        <begin position="1147"/>
        <end position="1160"/>
    </location>
</feature>
<feature type="compositionally biased region" description="Basic residues" evidence="3">
    <location>
        <begin position="1360"/>
        <end position="1369"/>
    </location>
</feature>
<gene>
    <name evidence="7" type="primary">SMG7</name>
</gene>
<feature type="compositionally biased region" description="Basic and acidic residues" evidence="3">
    <location>
        <begin position="1403"/>
        <end position="1412"/>
    </location>
</feature>
<feature type="region of interest" description="Disordered" evidence="3">
    <location>
        <begin position="1133"/>
        <end position="1160"/>
    </location>
</feature>
<dbReference type="Pfam" id="PF10373">
    <property type="entry name" value="EST1_DNA_bind"/>
    <property type="match status" value="1"/>
</dbReference>
<feature type="compositionally biased region" description="Pro residues" evidence="3">
    <location>
        <begin position="722"/>
        <end position="732"/>
    </location>
</feature>